<evidence type="ECO:0000313" key="2">
    <source>
        <dbReference type="EMBL" id="CAI0463214.1"/>
    </source>
</evidence>
<feature type="compositionally biased region" description="Basic residues" evidence="1">
    <location>
        <begin position="49"/>
        <end position="61"/>
    </location>
</feature>
<evidence type="ECO:0000313" key="3">
    <source>
        <dbReference type="Proteomes" id="UP001154282"/>
    </source>
</evidence>
<comment type="caution">
    <text evidence="2">The sequence shown here is derived from an EMBL/GenBank/DDBJ whole genome shotgun (WGS) entry which is preliminary data.</text>
</comment>
<feature type="region of interest" description="Disordered" evidence="1">
    <location>
        <begin position="44"/>
        <end position="68"/>
    </location>
</feature>
<keyword evidence="3" id="KW-1185">Reference proteome</keyword>
<gene>
    <name evidence="2" type="ORF">LITE_LOCUS35686</name>
</gene>
<evidence type="ECO:0000256" key="1">
    <source>
        <dbReference type="SAM" id="MobiDB-lite"/>
    </source>
</evidence>
<name>A0AAV0NWV0_9ROSI</name>
<accession>A0AAV0NWV0</accession>
<dbReference type="Proteomes" id="UP001154282">
    <property type="component" value="Unassembled WGS sequence"/>
</dbReference>
<reference evidence="2" key="1">
    <citation type="submission" date="2022-08" db="EMBL/GenBank/DDBJ databases">
        <authorList>
            <person name="Gutierrez-Valencia J."/>
        </authorList>
    </citation>
    <scope>NUCLEOTIDE SEQUENCE</scope>
</reference>
<sequence length="229" mass="25863">MNQRPLLPCRRAACPPPRPFGHWSSRPATRALPRLFPRRGELELIPSSSRRRHQQQLRHRALSPGVSGGLRRIPAPLLHHLQALSPFPRYTPPPRQFKVTDQSVDGKIVYRSWTIEDSHKVTDRDSPIPEVPPRFQAVSVLARFHRVITGQVGPTMRSRTIEMTSPAPSPSQQPAQIQHQLYHLRAGSKEDSSPATGLIFTTTEAELFFSTCTIHDTTSYYPSCKQEEG</sequence>
<proteinExistence type="predicted"/>
<dbReference type="AlphaFoldDB" id="A0AAV0NWV0"/>
<organism evidence="2 3">
    <name type="scientific">Linum tenue</name>
    <dbReference type="NCBI Taxonomy" id="586396"/>
    <lineage>
        <taxon>Eukaryota</taxon>
        <taxon>Viridiplantae</taxon>
        <taxon>Streptophyta</taxon>
        <taxon>Embryophyta</taxon>
        <taxon>Tracheophyta</taxon>
        <taxon>Spermatophyta</taxon>
        <taxon>Magnoliopsida</taxon>
        <taxon>eudicotyledons</taxon>
        <taxon>Gunneridae</taxon>
        <taxon>Pentapetalae</taxon>
        <taxon>rosids</taxon>
        <taxon>fabids</taxon>
        <taxon>Malpighiales</taxon>
        <taxon>Linaceae</taxon>
        <taxon>Linum</taxon>
    </lineage>
</organism>
<dbReference type="EMBL" id="CAMGYJ010000008">
    <property type="protein sequence ID" value="CAI0463214.1"/>
    <property type="molecule type" value="Genomic_DNA"/>
</dbReference>
<protein>
    <submittedName>
        <fullName evidence="2">Uncharacterized protein</fullName>
    </submittedName>
</protein>